<evidence type="ECO:0000256" key="1">
    <source>
        <dbReference type="SAM" id="MobiDB-lite"/>
    </source>
</evidence>
<feature type="compositionally biased region" description="Polar residues" evidence="1">
    <location>
        <begin position="47"/>
        <end position="58"/>
    </location>
</feature>
<feature type="region of interest" description="Disordered" evidence="1">
    <location>
        <begin position="47"/>
        <end position="88"/>
    </location>
</feature>
<reference evidence="2 3" key="1">
    <citation type="submission" date="2015-01" db="EMBL/GenBank/DDBJ databases">
        <title>The Genome Sequence of Exophiala sideris CBS121828.</title>
        <authorList>
            <consortium name="The Broad Institute Genomics Platform"/>
            <person name="Cuomo C."/>
            <person name="de Hoog S."/>
            <person name="Gorbushina A."/>
            <person name="Stielow B."/>
            <person name="Teixiera M."/>
            <person name="Abouelleil A."/>
            <person name="Chapman S.B."/>
            <person name="Priest M."/>
            <person name="Young S.K."/>
            <person name="Wortman J."/>
            <person name="Nusbaum C."/>
            <person name="Birren B."/>
        </authorList>
    </citation>
    <scope>NUCLEOTIDE SEQUENCE [LARGE SCALE GENOMIC DNA]</scope>
    <source>
        <strain evidence="2 3">CBS 121828</strain>
    </source>
</reference>
<evidence type="ECO:0000313" key="3">
    <source>
        <dbReference type="Proteomes" id="UP000053599"/>
    </source>
</evidence>
<gene>
    <name evidence="2" type="ORF">PV11_05570</name>
</gene>
<dbReference type="OrthoDB" id="5278907at2759"/>
<organism evidence="2 3">
    <name type="scientific">Exophiala sideris</name>
    <dbReference type="NCBI Taxonomy" id="1016849"/>
    <lineage>
        <taxon>Eukaryota</taxon>
        <taxon>Fungi</taxon>
        <taxon>Dikarya</taxon>
        <taxon>Ascomycota</taxon>
        <taxon>Pezizomycotina</taxon>
        <taxon>Eurotiomycetes</taxon>
        <taxon>Chaetothyriomycetidae</taxon>
        <taxon>Chaetothyriales</taxon>
        <taxon>Herpotrichiellaceae</taxon>
        <taxon>Exophiala</taxon>
    </lineage>
</organism>
<dbReference type="EMBL" id="KN846952">
    <property type="protein sequence ID" value="KIV83552.1"/>
    <property type="molecule type" value="Genomic_DNA"/>
</dbReference>
<evidence type="ECO:0000313" key="2">
    <source>
        <dbReference type="EMBL" id="KIV83552.1"/>
    </source>
</evidence>
<name>A0A0D1YL66_9EURO</name>
<sequence length="256" mass="28943">MMNTFTTATMAGSSLRQSRALLFMQHCRHRQSSHLLLAIRQSSTSSPYAPSNFNNHTPSNAQSSSSAESTTAQSDSLIHSLPSSRPTYAHPQARKFAATELAGTKLTAWTWLKSLFGWRPTPTYKPAPFRANNNPYRARKKWPPDFNTLDPKQQFHFEKTYRRRAALKWARPAWNKSIKILQHTLITFTLIYFVFICEPTHGQGTPFDGFRAWFFDKLGMLGQLPESTRQEAGKLSEDAKKKLAATVDTSNSPTST</sequence>
<dbReference type="HOGENOM" id="CLU_1077830_0_0_1"/>
<proteinExistence type="predicted"/>
<accession>A0A0D1YL66</accession>
<protein>
    <submittedName>
        <fullName evidence="2">Uncharacterized protein</fullName>
    </submittedName>
</protein>
<dbReference type="AlphaFoldDB" id="A0A0D1YL66"/>
<feature type="compositionally biased region" description="Low complexity" evidence="1">
    <location>
        <begin position="59"/>
        <end position="76"/>
    </location>
</feature>
<dbReference type="Proteomes" id="UP000053599">
    <property type="component" value="Unassembled WGS sequence"/>
</dbReference>
<dbReference type="STRING" id="1016849.A0A0D1YL66"/>